<dbReference type="EMBL" id="KB311195">
    <property type="protein sequence ID" value="ELT89764.1"/>
    <property type="molecule type" value="Genomic_DNA"/>
</dbReference>
<evidence type="ECO:0000256" key="4">
    <source>
        <dbReference type="ARBA" id="ARBA00012417"/>
    </source>
</evidence>
<keyword evidence="17" id="KW-0234">DNA repair</keyword>
<dbReference type="GO" id="GO:0042276">
    <property type="term" value="P:error-prone translesion synthesis"/>
    <property type="evidence" value="ECO:0007669"/>
    <property type="project" value="TreeGrafter"/>
</dbReference>
<evidence type="ECO:0000256" key="11">
    <source>
        <dbReference type="ARBA" id="ARBA00022763"/>
    </source>
</evidence>
<evidence type="ECO:0000259" key="21">
    <source>
        <dbReference type="PROSITE" id="PS50173"/>
    </source>
</evidence>
<dbReference type="OrthoDB" id="1747274at2759"/>
<protein>
    <recommendedName>
        <fullName evidence="5">DNA polymerase kappa</fullName>
        <ecNumber evidence="4">2.7.7.7</ecNumber>
    </recommendedName>
</protein>
<keyword evidence="13" id="KW-0862">Zinc</keyword>
<evidence type="ECO:0000256" key="13">
    <source>
        <dbReference type="ARBA" id="ARBA00022833"/>
    </source>
</evidence>
<reference evidence="22 24" key="2">
    <citation type="journal article" date="2013" name="Nature">
        <title>Insights into bilaterian evolution from three spiralian genomes.</title>
        <authorList>
            <person name="Simakov O."/>
            <person name="Marletaz F."/>
            <person name="Cho S.J."/>
            <person name="Edsinger-Gonzales E."/>
            <person name="Havlak P."/>
            <person name="Hellsten U."/>
            <person name="Kuo D.H."/>
            <person name="Larsson T."/>
            <person name="Lv J."/>
            <person name="Arendt D."/>
            <person name="Savage R."/>
            <person name="Osoegawa K."/>
            <person name="de Jong P."/>
            <person name="Grimwood J."/>
            <person name="Chapman J.A."/>
            <person name="Shapiro H."/>
            <person name="Aerts A."/>
            <person name="Otillar R.P."/>
            <person name="Terry A.Y."/>
            <person name="Boore J.L."/>
            <person name="Grigoriev I.V."/>
            <person name="Lindberg D.R."/>
            <person name="Seaver E.C."/>
            <person name="Weisblat D.A."/>
            <person name="Putnam N.H."/>
            <person name="Rokhsar D.S."/>
        </authorList>
    </citation>
    <scope>NUCLEOTIDE SEQUENCE</scope>
    <source>
        <strain evidence="22 24">I ESC-2004</strain>
    </source>
</reference>
<evidence type="ECO:0000256" key="16">
    <source>
        <dbReference type="ARBA" id="ARBA00023125"/>
    </source>
</evidence>
<dbReference type="FunFam" id="1.10.150.810:FF:000001">
    <property type="entry name" value="DNA polymerase kappa"/>
    <property type="match status" value="1"/>
</dbReference>
<dbReference type="PANTHER" id="PTHR11076">
    <property type="entry name" value="DNA REPAIR POLYMERASE UMUC / TRANSFERASE FAMILY MEMBER"/>
    <property type="match status" value="1"/>
</dbReference>
<dbReference type="InterPro" id="IPR043502">
    <property type="entry name" value="DNA/RNA_pol_sf"/>
</dbReference>
<dbReference type="GO" id="GO:0006260">
    <property type="term" value="P:DNA replication"/>
    <property type="evidence" value="ECO:0007669"/>
    <property type="project" value="UniProtKB-KW"/>
</dbReference>
<reference evidence="24" key="1">
    <citation type="submission" date="2012-12" db="EMBL/GenBank/DDBJ databases">
        <authorList>
            <person name="Hellsten U."/>
            <person name="Grimwood J."/>
            <person name="Chapman J.A."/>
            <person name="Shapiro H."/>
            <person name="Aerts A."/>
            <person name="Otillar R.P."/>
            <person name="Terry A.Y."/>
            <person name="Boore J.L."/>
            <person name="Simakov O."/>
            <person name="Marletaz F."/>
            <person name="Cho S.-J."/>
            <person name="Edsinger-Gonzales E."/>
            <person name="Havlak P."/>
            <person name="Kuo D.-H."/>
            <person name="Larsson T."/>
            <person name="Lv J."/>
            <person name="Arendt D."/>
            <person name="Savage R."/>
            <person name="Osoegawa K."/>
            <person name="de Jong P."/>
            <person name="Lindberg D.R."/>
            <person name="Seaver E.C."/>
            <person name="Weisblat D.A."/>
            <person name="Putnam N.H."/>
            <person name="Grigoriev I.V."/>
            <person name="Rokhsar D.S."/>
        </authorList>
    </citation>
    <scope>NUCLEOTIDE SEQUENCE</scope>
    <source>
        <strain evidence="24">I ESC-2004</strain>
    </source>
</reference>
<keyword evidence="10" id="KW-0479">Metal-binding</keyword>
<organism evidence="22">
    <name type="scientific">Capitella teleta</name>
    <name type="common">Polychaete worm</name>
    <dbReference type="NCBI Taxonomy" id="283909"/>
    <lineage>
        <taxon>Eukaryota</taxon>
        <taxon>Metazoa</taxon>
        <taxon>Spiralia</taxon>
        <taxon>Lophotrochozoa</taxon>
        <taxon>Annelida</taxon>
        <taxon>Polychaeta</taxon>
        <taxon>Sedentaria</taxon>
        <taxon>Scolecida</taxon>
        <taxon>Capitellidae</taxon>
        <taxon>Capitella</taxon>
    </lineage>
</organism>
<feature type="region of interest" description="Disordered" evidence="20">
    <location>
        <begin position="1"/>
        <end position="21"/>
    </location>
</feature>
<keyword evidence="16" id="KW-0238">DNA-binding</keyword>
<evidence type="ECO:0000256" key="15">
    <source>
        <dbReference type="ARBA" id="ARBA00022932"/>
    </source>
</evidence>
<evidence type="ECO:0000256" key="12">
    <source>
        <dbReference type="ARBA" id="ARBA00022771"/>
    </source>
</evidence>
<dbReference type="FunFam" id="1.10.150.810:FF:000003">
    <property type="entry name" value="DNA polymerase kappa subunit"/>
    <property type="match status" value="1"/>
</dbReference>
<comment type="cofactor">
    <cofactor evidence="1">
        <name>Mg(2+)</name>
        <dbReference type="ChEBI" id="CHEBI:18420"/>
    </cofactor>
</comment>
<dbReference type="SUPFAM" id="SSF100879">
    <property type="entry name" value="Lesion bypass DNA polymerase (Y-family), little finger domain"/>
    <property type="match status" value="1"/>
</dbReference>
<dbReference type="CDD" id="cd03586">
    <property type="entry name" value="PolY_Pol_IV_kappa"/>
    <property type="match status" value="1"/>
</dbReference>
<dbReference type="InterPro" id="IPR017961">
    <property type="entry name" value="DNA_pol_Y-fam_little_finger"/>
</dbReference>
<evidence type="ECO:0000256" key="20">
    <source>
        <dbReference type="SAM" id="MobiDB-lite"/>
    </source>
</evidence>
<evidence type="ECO:0000256" key="8">
    <source>
        <dbReference type="ARBA" id="ARBA00022695"/>
    </source>
</evidence>
<evidence type="ECO:0000256" key="6">
    <source>
        <dbReference type="ARBA" id="ARBA00022457"/>
    </source>
</evidence>
<dbReference type="HOGENOM" id="CLU_012348_11_3_1"/>
<evidence type="ECO:0000256" key="2">
    <source>
        <dbReference type="ARBA" id="ARBA00004123"/>
    </source>
</evidence>
<dbReference type="Gene3D" id="3.40.1170.60">
    <property type="match status" value="1"/>
</dbReference>
<dbReference type="Gene3D" id="3.30.160.60">
    <property type="entry name" value="Classic Zinc Finger"/>
    <property type="match status" value="1"/>
</dbReference>
<dbReference type="GO" id="GO:0006281">
    <property type="term" value="P:DNA repair"/>
    <property type="evidence" value="ECO:0007669"/>
    <property type="project" value="UniProtKB-KW"/>
</dbReference>
<comment type="catalytic activity">
    <reaction evidence="19">
        <text>DNA(n) + a 2'-deoxyribonucleoside 5'-triphosphate = DNA(n+1) + diphosphate</text>
        <dbReference type="Rhea" id="RHEA:22508"/>
        <dbReference type="Rhea" id="RHEA-COMP:17339"/>
        <dbReference type="Rhea" id="RHEA-COMP:17340"/>
        <dbReference type="ChEBI" id="CHEBI:33019"/>
        <dbReference type="ChEBI" id="CHEBI:61560"/>
        <dbReference type="ChEBI" id="CHEBI:173112"/>
        <dbReference type="EC" id="2.7.7.7"/>
    </reaction>
</comment>
<evidence type="ECO:0000256" key="17">
    <source>
        <dbReference type="ARBA" id="ARBA00023204"/>
    </source>
</evidence>
<gene>
    <name evidence="22" type="ORF">CAPTEDRAFT_151315</name>
</gene>
<keyword evidence="24" id="KW-1185">Reference proteome</keyword>
<keyword evidence="14" id="KW-0460">Magnesium</keyword>
<feature type="compositionally biased region" description="Acidic residues" evidence="20">
    <location>
        <begin position="1"/>
        <end position="13"/>
    </location>
</feature>
<dbReference type="FunFam" id="3.40.1170.60:FF:000002">
    <property type="entry name" value="Polymerase (DNA directed) kappa"/>
    <property type="match status" value="1"/>
</dbReference>
<dbReference type="Pfam" id="PF00817">
    <property type="entry name" value="IMS"/>
    <property type="match status" value="1"/>
</dbReference>
<dbReference type="PROSITE" id="PS50173">
    <property type="entry name" value="UMUC"/>
    <property type="match status" value="1"/>
</dbReference>
<keyword evidence="6" id="KW-0515">Mutator protein</keyword>
<evidence type="ECO:0000256" key="3">
    <source>
        <dbReference type="ARBA" id="ARBA00010945"/>
    </source>
</evidence>
<dbReference type="GO" id="GO:0005634">
    <property type="term" value="C:nucleus"/>
    <property type="evidence" value="ECO:0007669"/>
    <property type="project" value="UniProtKB-SubCell"/>
</dbReference>
<evidence type="ECO:0000256" key="9">
    <source>
        <dbReference type="ARBA" id="ARBA00022705"/>
    </source>
</evidence>
<dbReference type="InterPro" id="IPR036775">
    <property type="entry name" value="DNA_pol_Y-fam_lit_finger_sf"/>
</dbReference>
<dbReference type="InterPro" id="IPR001126">
    <property type="entry name" value="UmuC"/>
</dbReference>
<dbReference type="SUPFAM" id="SSF56672">
    <property type="entry name" value="DNA/RNA polymerases"/>
    <property type="match status" value="1"/>
</dbReference>
<dbReference type="EC" id="2.7.7.7" evidence="4"/>
<dbReference type="GO" id="GO:0008270">
    <property type="term" value="F:zinc ion binding"/>
    <property type="evidence" value="ECO:0007669"/>
    <property type="project" value="UniProtKB-KW"/>
</dbReference>
<dbReference type="SMART" id="SM00734">
    <property type="entry name" value="ZnF_Rad18"/>
    <property type="match status" value="2"/>
</dbReference>
<dbReference type="Gene3D" id="1.10.150.810">
    <property type="match status" value="2"/>
</dbReference>
<evidence type="ECO:0000256" key="18">
    <source>
        <dbReference type="ARBA" id="ARBA00023242"/>
    </source>
</evidence>
<dbReference type="InterPro" id="IPR043128">
    <property type="entry name" value="Rev_trsase/Diguanyl_cyclase"/>
</dbReference>
<comment type="subcellular location">
    <subcellularLocation>
        <location evidence="2">Nucleus</location>
    </subcellularLocation>
</comment>
<proteinExistence type="inferred from homology"/>
<comment type="similarity">
    <text evidence="3">Belongs to the DNA polymerase type-Y family.</text>
</comment>
<keyword evidence="7" id="KW-0808">Transferase</keyword>
<reference evidence="23" key="3">
    <citation type="submission" date="2015-06" db="UniProtKB">
        <authorList>
            <consortium name="EnsemblMetazoa"/>
        </authorList>
    </citation>
    <scope>IDENTIFICATION</scope>
</reference>
<evidence type="ECO:0000256" key="5">
    <source>
        <dbReference type="ARBA" id="ARBA00016178"/>
    </source>
</evidence>
<keyword evidence="11" id="KW-0227">DNA damage</keyword>
<dbReference type="EMBL" id="AMQN01032390">
    <property type="status" value="NOT_ANNOTATED_CDS"/>
    <property type="molecule type" value="Genomic_DNA"/>
</dbReference>
<keyword evidence="15" id="KW-0239">DNA-directed DNA polymerase</keyword>
<dbReference type="OMA" id="EVYTRQV"/>
<dbReference type="PANTHER" id="PTHR11076:SF33">
    <property type="entry name" value="DNA POLYMERASE KAPPA"/>
    <property type="match status" value="1"/>
</dbReference>
<evidence type="ECO:0000256" key="10">
    <source>
        <dbReference type="ARBA" id="ARBA00022723"/>
    </source>
</evidence>
<dbReference type="AlphaFoldDB" id="R7T7Z3"/>
<keyword evidence="18" id="KW-0539">Nucleus</keyword>
<dbReference type="Gene3D" id="3.30.70.270">
    <property type="match status" value="1"/>
</dbReference>
<evidence type="ECO:0000256" key="14">
    <source>
        <dbReference type="ARBA" id="ARBA00022842"/>
    </source>
</evidence>
<evidence type="ECO:0000256" key="19">
    <source>
        <dbReference type="ARBA" id="ARBA00049244"/>
    </source>
</evidence>
<keyword evidence="12" id="KW-0863">Zinc-finger</keyword>
<dbReference type="EnsemblMetazoa" id="CapteT151315">
    <property type="protein sequence ID" value="CapteP151315"/>
    <property type="gene ID" value="CapteG151315"/>
</dbReference>
<dbReference type="FunFam" id="3.30.1490.100:FF:000004">
    <property type="entry name" value="DNA polymerase IV"/>
    <property type="match status" value="1"/>
</dbReference>
<name>R7T7Z3_CAPTE</name>
<sequence length="674" mass="76024">MEEEGDEEGEEQWDQIWNQGEQDYVAAAGSNTGGLDRMALNDNKAGMGNLDKERINKVIYEMSKGSKYYENEQRKEEQVKAKIAAQHKQIQSFDAREIEKSELQADAMLAAIEEMRDFSRTIVHIDMDAFYAAVEMRDNPSLKNIPMAVGGSAMLSTSNYEARRFGVRAAMPGFIAKKLCPDLVIVPTNFDKYRQVSKDVKEILLQYDPNMCPMSLDEAYLDITQHLAERKNFDAEQKTFRTADGEQRMFGVDAEDVVQEIRFRIEVKTQLTASAGIAPNMMLAKVCSDFNKPNGQYLIPFNRQAVMDFVKDLPVRKVCGIGRVSCSMLGAMGVVTCSDLFRKRGLLLKLYSAISFNYFLRVSAGVGSTSVQRGDDRKSMSTERTFAEINRPAELFAKCYELCEALVEDLKKENLKGKTITLKIKTIKYIVRTKAHSLLNATQDVQLLYSTARDLLRTEIRLCSPEPLRLRLMGVRMSNLSPASKSSDTQITIHQMLKKSRGEQKLPFGAVVSGADRFLSFMEQKDPYVDEDLPGANAFPDEVPHTSTEKDNTEFICPVCDEHPEDCVDLRTFNEHIDLCLFHTNDEKKEEKVEEKGEDFAFKCPVCCVVLKSPLDSFNAHVDACLNRSAIKEILSEESLSTPRKRSSGASPFPAKKPKTDGRHTLLNYFKSPK</sequence>
<dbReference type="GO" id="GO:0003684">
    <property type="term" value="F:damaged DNA binding"/>
    <property type="evidence" value="ECO:0007669"/>
    <property type="project" value="InterPro"/>
</dbReference>
<dbReference type="Pfam" id="PF11799">
    <property type="entry name" value="IMS_C"/>
    <property type="match status" value="1"/>
</dbReference>
<dbReference type="InterPro" id="IPR022880">
    <property type="entry name" value="DNApol_IV"/>
</dbReference>
<dbReference type="HAMAP" id="MF_01113">
    <property type="entry name" value="DNApol_IV"/>
    <property type="match status" value="1"/>
</dbReference>
<dbReference type="Proteomes" id="UP000014760">
    <property type="component" value="Unassembled WGS sequence"/>
</dbReference>
<feature type="region of interest" description="Disordered" evidence="20">
    <location>
        <begin position="637"/>
        <end position="674"/>
    </location>
</feature>
<dbReference type="InterPro" id="IPR050116">
    <property type="entry name" value="DNA_polymerase-Y"/>
</dbReference>
<keyword evidence="8" id="KW-0548">Nucleotidyltransferase</keyword>
<evidence type="ECO:0000256" key="7">
    <source>
        <dbReference type="ARBA" id="ARBA00022679"/>
    </source>
</evidence>
<evidence type="ECO:0000313" key="22">
    <source>
        <dbReference type="EMBL" id="ELT89764.1"/>
    </source>
</evidence>
<evidence type="ECO:0000313" key="24">
    <source>
        <dbReference type="Proteomes" id="UP000014760"/>
    </source>
</evidence>
<evidence type="ECO:0000256" key="1">
    <source>
        <dbReference type="ARBA" id="ARBA00001946"/>
    </source>
</evidence>
<dbReference type="STRING" id="283909.R7T7Z3"/>
<evidence type="ECO:0000313" key="23">
    <source>
        <dbReference type="EnsemblMetazoa" id="CapteP151315"/>
    </source>
</evidence>
<dbReference type="InterPro" id="IPR006642">
    <property type="entry name" value="Rad18_UBZ4"/>
</dbReference>
<keyword evidence="9" id="KW-0235">DNA replication</keyword>
<feature type="domain" description="UmuC" evidence="21">
    <location>
        <begin position="122"/>
        <end position="322"/>
    </location>
</feature>
<dbReference type="GO" id="GO:0003887">
    <property type="term" value="F:DNA-directed DNA polymerase activity"/>
    <property type="evidence" value="ECO:0007669"/>
    <property type="project" value="UniProtKB-KW"/>
</dbReference>
<dbReference type="Gene3D" id="3.30.1490.100">
    <property type="entry name" value="DNA polymerase, Y-family, little finger domain"/>
    <property type="match status" value="1"/>
</dbReference>
<accession>R7T7Z3</accession>